<comment type="caution">
    <text evidence="1">The sequence shown here is derived from an EMBL/GenBank/DDBJ whole genome shotgun (WGS) entry which is preliminary data.</text>
</comment>
<evidence type="ECO:0000313" key="2">
    <source>
        <dbReference type="Proteomes" id="UP000623461"/>
    </source>
</evidence>
<gene>
    <name evidence="1" type="ORF">GCM10009721_34010</name>
</gene>
<protein>
    <submittedName>
        <fullName evidence="1">Uncharacterized protein</fullName>
    </submittedName>
</protein>
<dbReference type="Proteomes" id="UP000623461">
    <property type="component" value="Unassembled WGS sequence"/>
</dbReference>
<proteinExistence type="predicted"/>
<keyword evidence="2" id="KW-1185">Reference proteome</keyword>
<dbReference type="EMBL" id="BMNZ01000006">
    <property type="protein sequence ID" value="GGN03823.1"/>
    <property type="molecule type" value="Genomic_DNA"/>
</dbReference>
<accession>A0ABQ2IC07</accession>
<organism evidence="1 2">
    <name type="scientific">Terrabacter tumescens</name>
    <dbReference type="NCBI Taxonomy" id="60443"/>
    <lineage>
        <taxon>Bacteria</taxon>
        <taxon>Bacillati</taxon>
        <taxon>Actinomycetota</taxon>
        <taxon>Actinomycetes</taxon>
        <taxon>Micrococcales</taxon>
        <taxon>Intrasporangiaceae</taxon>
        <taxon>Terrabacter</taxon>
    </lineage>
</organism>
<sequence>MQLVRIMLASPETGGVLLGAWRDLWRLRFPMLASVTGTNDNGVVCVFSWSQRRLRPGANNQLTN</sequence>
<evidence type="ECO:0000313" key="1">
    <source>
        <dbReference type="EMBL" id="GGN03823.1"/>
    </source>
</evidence>
<reference evidence="2" key="1">
    <citation type="journal article" date="2019" name="Int. J. Syst. Evol. Microbiol.">
        <title>The Global Catalogue of Microorganisms (GCM) 10K type strain sequencing project: providing services to taxonomists for standard genome sequencing and annotation.</title>
        <authorList>
            <consortium name="The Broad Institute Genomics Platform"/>
            <consortium name="The Broad Institute Genome Sequencing Center for Infectious Disease"/>
            <person name="Wu L."/>
            <person name="Ma J."/>
        </authorList>
    </citation>
    <scope>NUCLEOTIDE SEQUENCE [LARGE SCALE GENOMIC DNA]</scope>
    <source>
        <strain evidence="2">JCM 1365</strain>
    </source>
</reference>
<name>A0ABQ2IC07_9MICO</name>